<organism evidence="1 2">
    <name type="scientific">Araneus ventricosus</name>
    <name type="common">Orbweaver spider</name>
    <name type="synonym">Epeira ventricosa</name>
    <dbReference type="NCBI Taxonomy" id="182803"/>
    <lineage>
        <taxon>Eukaryota</taxon>
        <taxon>Metazoa</taxon>
        <taxon>Ecdysozoa</taxon>
        <taxon>Arthropoda</taxon>
        <taxon>Chelicerata</taxon>
        <taxon>Arachnida</taxon>
        <taxon>Araneae</taxon>
        <taxon>Araneomorphae</taxon>
        <taxon>Entelegynae</taxon>
        <taxon>Araneoidea</taxon>
        <taxon>Araneidae</taxon>
        <taxon>Araneus</taxon>
    </lineage>
</organism>
<evidence type="ECO:0000313" key="2">
    <source>
        <dbReference type="Proteomes" id="UP000499080"/>
    </source>
</evidence>
<reference evidence="1 2" key="1">
    <citation type="journal article" date="2019" name="Sci. Rep.">
        <title>Orb-weaving spider Araneus ventricosus genome elucidates the spidroin gene catalogue.</title>
        <authorList>
            <person name="Kono N."/>
            <person name="Nakamura H."/>
            <person name="Ohtoshi R."/>
            <person name="Moran D.A.P."/>
            <person name="Shinohara A."/>
            <person name="Yoshida Y."/>
            <person name="Fujiwara M."/>
            <person name="Mori M."/>
            <person name="Tomita M."/>
            <person name="Arakawa K."/>
        </authorList>
    </citation>
    <scope>NUCLEOTIDE SEQUENCE [LARGE SCALE GENOMIC DNA]</scope>
</reference>
<protein>
    <submittedName>
        <fullName evidence="1">Uncharacterized protein</fullName>
    </submittedName>
</protein>
<dbReference type="Proteomes" id="UP000499080">
    <property type="component" value="Unassembled WGS sequence"/>
</dbReference>
<sequence>MTDLQNRSSFLSAEVVPLRERVVSDRGEKVSHRVVGRSGLPHLGRSSEKPRNCVRICAQIVSITPLSFSDCGVRAIGNAVEIERWRSTHGERESHDTLQLVCLAI</sequence>
<dbReference type="EMBL" id="BGPR01001194">
    <property type="protein sequence ID" value="GBM47829.1"/>
    <property type="molecule type" value="Genomic_DNA"/>
</dbReference>
<dbReference type="AlphaFoldDB" id="A0A4Y2G5F7"/>
<proteinExistence type="predicted"/>
<evidence type="ECO:0000313" key="1">
    <source>
        <dbReference type="EMBL" id="GBM47829.1"/>
    </source>
</evidence>
<comment type="caution">
    <text evidence="1">The sequence shown here is derived from an EMBL/GenBank/DDBJ whole genome shotgun (WGS) entry which is preliminary data.</text>
</comment>
<keyword evidence="2" id="KW-1185">Reference proteome</keyword>
<accession>A0A4Y2G5F7</accession>
<name>A0A4Y2G5F7_ARAVE</name>
<gene>
    <name evidence="1" type="ORF">AVEN_5207_1</name>
</gene>